<name>A0A8S0U8L8_OLEEU</name>
<feature type="compositionally biased region" description="Basic and acidic residues" evidence="1">
    <location>
        <begin position="114"/>
        <end position="128"/>
    </location>
</feature>
<feature type="compositionally biased region" description="Basic and acidic residues" evidence="1">
    <location>
        <begin position="172"/>
        <end position="200"/>
    </location>
</feature>
<reference evidence="2 3" key="1">
    <citation type="submission" date="2019-12" db="EMBL/GenBank/DDBJ databases">
        <authorList>
            <person name="Alioto T."/>
            <person name="Alioto T."/>
            <person name="Gomez Garrido J."/>
        </authorList>
    </citation>
    <scope>NUCLEOTIDE SEQUENCE [LARGE SCALE GENOMIC DNA]</scope>
</reference>
<dbReference type="OrthoDB" id="10491325at2759"/>
<comment type="caution">
    <text evidence="2">The sequence shown here is derived from an EMBL/GenBank/DDBJ whole genome shotgun (WGS) entry which is preliminary data.</text>
</comment>
<feature type="region of interest" description="Disordered" evidence="1">
    <location>
        <begin position="1"/>
        <end position="29"/>
    </location>
</feature>
<dbReference type="AlphaFoldDB" id="A0A8S0U8L8"/>
<organism evidence="2 3">
    <name type="scientific">Olea europaea subsp. europaea</name>
    <dbReference type="NCBI Taxonomy" id="158383"/>
    <lineage>
        <taxon>Eukaryota</taxon>
        <taxon>Viridiplantae</taxon>
        <taxon>Streptophyta</taxon>
        <taxon>Embryophyta</taxon>
        <taxon>Tracheophyta</taxon>
        <taxon>Spermatophyta</taxon>
        <taxon>Magnoliopsida</taxon>
        <taxon>eudicotyledons</taxon>
        <taxon>Gunneridae</taxon>
        <taxon>Pentapetalae</taxon>
        <taxon>asterids</taxon>
        <taxon>lamiids</taxon>
        <taxon>Lamiales</taxon>
        <taxon>Oleaceae</taxon>
        <taxon>Oleeae</taxon>
        <taxon>Olea</taxon>
    </lineage>
</organism>
<evidence type="ECO:0000256" key="1">
    <source>
        <dbReference type="SAM" id="MobiDB-lite"/>
    </source>
</evidence>
<gene>
    <name evidence="2" type="ORF">OLEA9_A077613</name>
</gene>
<feature type="compositionally biased region" description="Low complexity" evidence="1">
    <location>
        <begin position="13"/>
        <end position="29"/>
    </location>
</feature>
<keyword evidence="3" id="KW-1185">Reference proteome</keyword>
<sequence length="223" mass="24616">MGCGESKHAVATKNAISKSKSKNSNSNIIAEKSVEEKEKLIKEPGVDVNVGVRESLEDEKEKENAEVIDNGNVESGMEENVKGRENSEDGKENAKVEEEIQGANAKVTDNGNGKSEEENVKEQERKLEAAVVTMEENKEGKSGDISVHQVQEPEEENLKREMESIIPEENASEGKIDLNDDVEGKEIHQKAKEESKTEDDIKVEEEKEVIEVVLPKDSATKGE</sequence>
<protein>
    <submittedName>
        <fullName evidence="2">Uncharacterized protein</fullName>
    </submittedName>
</protein>
<dbReference type="Gramene" id="OE9A077613T1">
    <property type="protein sequence ID" value="OE9A077613C1"/>
    <property type="gene ID" value="OE9A077613"/>
</dbReference>
<feature type="region of interest" description="Disordered" evidence="1">
    <location>
        <begin position="43"/>
        <end position="203"/>
    </location>
</feature>
<evidence type="ECO:0000313" key="2">
    <source>
        <dbReference type="EMBL" id="CAA3014608.1"/>
    </source>
</evidence>
<feature type="compositionally biased region" description="Basic and acidic residues" evidence="1">
    <location>
        <begin position="79"/>
        <end position="98"/>
    </location>
</feature>
<dbReference type="Proteomes" id="UP000594638">
    <property type="component" value="Unassembled WGS sequence"/>
</dbReference>
<accession>A0A8S0U8L8</accession>
<evidence type="ECO:0000313" key="3">
    <source>
        <dbReference type="Proteomes" id="UP000594638"/>
    </source>
</evidence>
<dbReference type="EMBL" id="CACTIH010007496">
    <property type="protein sequence ID" value="CAA3014608.1"/>
    <property type="molecule type" value="Genomic_DNA"/>
</dbReference>
<proteinExistence type="predicted"/>